<keyword evidence="3" id="KW-1185">Reference proteome</keyword>
<feature type="region of interest" description="Disordered" evidence="1">
    <location>
        <begin position="221"/>
        <end position="313"/>
    </location>
</feature>
<protein>
    <recommendedName>
        <fullName evidence="4">G domain-containing protein</fullName>
    </recommendedName>
</protein>
<dbReference type="STRING" id="135208.A0A4Z0ACI8"/>
<comment type="caution">
    <text evidence="2">The sequence shown here is derived from an EMBL/GenBank/DDBJ whole genome shotgun (WGS) entry which is preliminary data.</text>
</comment>
<proteinExistence type="predicted"/>
<reference evidence="2 3" key="1">
    <citation type="submission" date="2019-02" db="EMBL/GenBank/DDBJ databases">
        <title>Genome sequencing of the rare red list fungi Hericium alpestre (H. flagellum).</title>
        <authorList>
            <person name="Buettner E."/>
            <person name="Kellner H."/>
        </authorList>
    </citation>
    <scope>NUCLEOTIDE SEQUENCE [LARGE SCALE GENOMIC DNA]</scope>
    <source>
        <strain evidence="2 3">DSM 108284</strain>
    </source>
</reference>
<feature type="compositionally biased region" description="Basic and acidic residues" evidence="1">
    <location>
        <begin position="221"/>
        <end position="244"/>
    </location>
</feature>
<accession>A0A4Z0ACI8</accession>
<feature type="compositionally biased region" description="Basic and acidic residues" evidence="1">
    <location>
        <begin position="254"/>
        <end position="278"/>
    </location>
</feature>
<dbReference type="SUPFAM" id="SSF52540">
    <property type="entry name" value="P-loop containing nucleoside triphosphate hydrolases"/>
    <property type="match status" value="1"/>
</dbReference>
<organism evidence="2 3">
    <name type="scientific">Hericium alpestre</name>
    <dbReference type="NCBI Taxonomy" id="135208"/>
    <lineage>
        <taxon>Eukaryota</taxon>
        <taxon>Fungi</taxon>
        <taxon>Dikarya</taxon>
        <taxon>Basidiomycota</taxon>
        <taxon>Agaricomycotina</taxon>
        <taxon>Agaricomycetes</taxon>
        <taxon>Russulales</taxon>
        <taxon>Hericiaceae</taxon>
        <taxon>Hericium</taxon>
    </lineage>
</organism>
<dbReference type="EMBL" id="SFCI01000030">
    <property type="protein sequence ID" value="TFY83408.1"/>
    <property type="molecule type" value="Genomic_DNA"/>
</dbReference>
<evidence type="ECO:0008006" key="4">
    <source>
        <dbReference type="Google" id="ProtNLM"/>
    </source>
</evidence>
<evidence type="ECO:0000256" key="1">
    <source>
        <dbReference type="SAM" id="MobiDB-lite"/>
    </source>
</evidence>
<dbReference type="AlphaFoldDB" id="A0A4Z0ACI8"/>
<dbReference type="InterPro" id="IPR027417">
    <property type="entry name" value="P-loop_NTPase"/>
</dbReference>
<dbReference type="OrthoDB" id="8954335at2759"/>
<gene>
    <name evidence="2" type="ORF">EWM64_g597</name>
</gene>
<dbReference type="Proteomes" id="UP000298061">
    <property type="component" value="Unassembled WGS sequence"/>
</dbReference>
<dbReference type="Gene3D" id="3.40.50.300">
    <property type="entry name" value="P-loop containing nucleotide triphosphate hydrolases"/>
    <property type="match status" value="1"/>
</dbReference>
<evidence type="ECO:0000313" key="3">
    <source>
        <dbReference type="Proteomes" id="UP000298061"/>
    </source>
</evidence>
<evidence type="ECO:0000313" key="2">
    <source>
        <dbReference type="EMBL" id="TFY83408.1"/>
    </source>
</evidence>
<name>A0A4Z0ACI8_9AGAM</name>
<sequence length="335" mass="38525">MASGSHLGVGFGLESCTSDVQTAQAFELDGRRVMLIDTPGFDDTSKSDTDILKLIASFLQTTYEKGMKLAGVIYMHRIMDVRVGGISKRNFSMFRELCGDSTLRNVAIVTTFWSEVTPQLGEAREAELRGKDIFFKPVLDKSARMLRHSNTIDSAHDILRQLIGNRPMALRIQRELVDQHLDISETAAGATLSRELLEQAKKHREEIKALQVEMQEAIRMKDEETRKELEEESRKLQKEMHKMQTESQQLASEYRSEKIEMERRMKEMQEKAREEAEQQRQAQIARMRELDEQMQNSAKQSAQEKRKMQDQMDALQRQYDALAADNSDSDWCVVA</sequence>